<dbReference type="InterPro" id="IPR032774">
    <property type="entry name" value="WG_beta_rep"/>
</dbReference>
<protein>
    <recommendedName>
        <fullName evidence="3">WG repeat-containing protein</fullName>
    </recommendedName>
</protein>
<proteinExistence type="predicted"/>
<dbReference type="EMBL" id="BAAAGG010000005">
    <property type="protein sequence ID" value="GAA0759739.1"/>
    <property type="molecule type" value="Genomic_DNA"/>
</dbReference>
<evidence type="ECO:0000313" key="1">
    <source>
        <dbReference type="EMBL" id="GAA0759739.1"/>
    </source>
</evidence>
<reference evidence="2" key="1">
    <citation type="journal article" date="2019" name="Int. J. Syst. Evol. Microbiol.">
        <title>The Global Catalogue of Microorganisms (GCM) 10K type strain sequencing project: providing services to taxonomists for standard genome sequencing and annotation.</title>
        <authorList>
            <consortium name="The Broad Institute Genomics Platform"/>
            <consortium name="The Broad Institute Genome Sequencing Center for Infectious Disease"/>
            <person name="Wu L."/>
            <person name="Ma J."/>
        </authorList>
    </citation>
    <scope>NUCLEOTIDE SEQUENCE [LARGE SCALE GENOMIC DNA]</scope>
    <source>
        <strain evidence="2">JCM 16231</strain>
    </source>
</reference>
<keyword evidence="2" id="KW-1185">Reference proteome</keyword>
<dbReference type="Pfam" id="PF14903">
    <property type="entry name" value="WG_beta_rep"/>
    <property type="match status" value="2"/>
</dbReference>
<dbReference type="PANTHER" id="PTHR37841">
    <property type="entry name" value="GLR2918 PROTEIN"/>
    <property type="match status" value="1"/>
</dbReference>
<sequence length="186" mass="20960">MCAQTQENLDKIAPFHEGLAAIQKGSQWGFMNTEGDLVVDFRNDLFPSPEHKNYPVFIDERCLVTQKKDGITYFGYINPTGKTAIEPQFLNATNFKDGKAIVLKLIKEVAGKNDALGKNVVYYKYNEVVISNDGNIIKYLTPEGKNIALDRSVLKNPPPITYKQIAASLYAQKDEKNKWTVLKVDK</sequence>
<evidence type="ECO:0000313" key="2">
    <source>
        <dbReference type="Proteomes" id="UP001500185"/>
    </source>
</evidence>
<comment type="caution">
    <text evidence="1">The sequence shown here is derived from an EMBL/GenBank/DDBJ whole genome shotgun (WGS) entry which is preliminary data.</text>
</comment>
<name>A0ABP3VJN4_9FLAO</name>
<dbReference type="PANTHER" id="PTHR37841:SF1">
    <property type="entry name" value="DUF3298 DOMAIN-CONTAINING PROTEIN"/>
    <property type="match status" value="1"/>
</dbReference>
<gene>
    <name evidence="1" type="ORF">GCM10009433_18230</name>
</gene>
<accession>A0ABP3VJN4</accession>
<organism evidence="1 2">
    <name type="scientific">Psychroflexus lacisalsi</name>
    <dbReference type="NCBI Taxonomy" id="503928"/>
    <lineage>
        <taxon>Bacteria</taxon>
        <taxon>Pseudomonadati</taxon>
        <taxon>Bacteroidota</taxon>
        <taxon>Flavobacteriia</taxon>
        <taxon>Flavobacteriales</taxon>
        <taxon>Flavobacteriaceae</taxon>
        <taxon>Psychroflexus</taxon>
    </lineage>
</organism>
<dbReference type="Proteomes" id="UP001500185">
    <property type="component" value="Unassembled WGS sequence"/>
</dbReference>
<evidence type="ECO:0008006" key="3">
    <source>
        <dbReference type="Google" id="ProtNLM"/>
    </source>
</evidence>